<evidence type="ECO:0000259" key="4">
    <source>
        <dbReference type="PROSITE" id="PS01124"/>
    </source>
</evidence>
<keyword evidence="3" id="KW-0804">Transcription</keyword>
<dbReference type="SMART" id="SM00342">
    <property type="entry name" value="HTH_ARAC"/>
    <property type="match status" value="1"/>
</dbReference>
<dbReference type="HOGENOM" id="CLU_000445_88_11_10"/>
<evidence type="ECO:0000313" key="5">
    <source>
        <dbReference type="EMBL" id="EHQ30072.1"/>
    </source>
</evidence>
<dbReference type="InterPro" id="IPR020449">
    <property type="entry name" value="Tscrpt_reg_AraC-type_HTH"/>
</dbReference>
<keyword evidence="1" id="KW-0805">Transcription regulation</keyword>
<sequence>MNSNRLFRLSTITEYHRAAGLPNPAHPLISIVHMDDIKLPIAEIPFSLIFDFYSISLKKMNHAQFKYGHQACDFDEGVLFFMSPGQLFGIDSVVEQAEPKRPKGWMILIHPDFLWNTPLAKTIKQYEYFNYSVNEALYLSDKEENMLTAIANQIEQEYNANIDRYSQNVIIAQLELLLTYSERFYQRQFITRKIASHELLTRLEDYLSNYFNSGALAKQGLPTVVHIAETLNISPGYLSGLLKSLTGQSTQQHLHNKLIDLAKEKLSTTNLSVSEIAYELGFEHLQSFSKLFKTKTNISPLEFRHSFN</sequence>
<dbReference type="GO" id="GO:0043565">
    <property type="term" value="F:sequence-specific DNA binding"/>
    <property type="evidence" value="ECO:0007669"/>
    <property type="project" value="InterPro"/>
</dbReference>
<evidence type="ECO:0000256" key="1">
    <source>
        <dbReference type="ARBA" id="ARBA00023015"/>
    </source>
</evidence>
<dbReference type="OrthoDB" id="9816214at2"/>
<dbReference type="InterPro" id="IPR009057">
    <property type="entry name" value="Homeodomain-like_sf"/>
</dbReference>
<keyword evidence="6" id="KW-1185">Reference proteome</keyword>
<dbReference type="PROSITE" id="PS01124">
    <property type="entry name" value="HTH_ARAC_FAMILY_2"/>
    <property type="match status" value="1"/>
</dbReference>
<name>H1YB39_9SPHI</name>
<evidence type="ECO:0000256" key="2">
    <source>
        <dbReference type="ARBA" id="ARBA00023125"/>
    </source>
</evidence>
<dbReference type="Pfam" id="PF12833">
    <property type="entry name" value="HTH_18"/>
    <property type="match status" value="1"/>
</dbReference>
<dbReference type="AlphaFoldDB" id="H1YB39"/>
<dbReference type="RefSeq" id="WP_008511586.1">
    <property type="nucleotide sequence ID" value="NZ_CM001403.1"/>
</dbReference>
<dbReference type="Proteomes" id="UP000002774">
    <property type="component" value="Chromosome"/>
</dbReference>
<dbReference type="STRING" id="714943.Mucpa_6013"/>
<dbReference type="GO" id="GO:0003700">
    <property type="term" value="F:DNA-binding transcription factor activity"/>
    <property type="evidence" value="ECO:0007669"/>
    <property type="project" value="InterPro"/>
</dbReference>
<organism evidence="5 6">
    <name type="scientific">Mucilaginibacter paludis DSM 18603</name>
    <dbReference type="NCBI Taxonomy" id="714943"/>
    <lineage>
        <taxon>Bacteria</taxon>
        <taxon>Pseudomonadati</taxon>
        <taxon>Bacteroidota</taxon>
        <taxon>Sphingobacteriia</taxon>
        <taxon>Sphingobacteriales</taxon>
        <taxon>Sphingobacteriaceae</taxon>
        <taxon>Mucilaginibacter</taxon>
    </lineage>
</organism>
<dbReference type="InterPro" id="IPR018060">
    <property type="entry name" value="HTH_AraC"/>
</dbReference>
<dbReference type="Gene3D" id="1.10.10.60">
    <property type="entry name" value="Homeodomain-like"/>
    <property type="match status" value="1"/>
</dbReference>
<dbReference type="PRINTS" id="PR00032">
    <property type="entry name" value="HTHARAC"/>
</dbReference>
<dbReference type="PANTHER" id="PTHR43280:SF32">
    <property type="entry name" value="TRANSCRIPTIONAL REGULATORY PROTEIN"/>
    <property type="match status" value="1"/>
</dbReference>
<dbReference type="eggNOG" id="COG2207">
    <property type="taxonomic scope" value="Bacteria"/>
</dbReference>
<proteinExistence type="predicted"/>
<keyword evidence="2" id="KW-0238">DNA-binding</keyword>
<feature type="domain" description="HTH araC/xylS-type" evidence="4">
    <location>
        <begin position="201"/>
        <end position="306"/>
    </location>
</feature>
<evidence type="ECO:0000256" key="3">
    <source>
        <dbReference type="ARBA" id="ARBA00023163"/>
    </source>
</evidence>
<reference evidence="5" key="1">
    <citation type="submission" date="2011-09" db="EMBL/GenBank/DDBJ databases">
        <title>The permanent draft genome of Mucilaginibacter paludis DSM 18603.</title>
        <authorList>
            <consortium name="US DOE Joint Genome Institute (JGI-PGF)"/>
            <person name="Lucas S."/>
            <person name="Han J."/>
            <person name="Lapidus A."/>
            <person name="Bruce D."/>
            <person name="Goodwin L."/>
            <person name="Pitluck S."/>
            <person name="Peters L."/>
            <person name="Kyrpides N."/>
            <person name="Mavromatis K."/>
            <person name="Ivanova N."/>
            <person name="Mikhailova N."/>
            <person name="Held B."/>
            <person name="Detter J.C."/>
            <person name="Tapia R."/>
            <person name="Han C."/>
            <person name="Land M."/>
            <person name="Hauser L."/>
            <person name="Markowitz V."/>
            <person name="Cheng J.-F."/>
            <person name="Hugenholtz P."/>
            <person name="Woyke T."/>
            <person name="Wu D."/>
            <person name="Tindall B."/>
            <person name="Brambilla E."/>
            <person name="Klenk H.-P."/>
            <person name="Eisen J.A."/>
        </authorList>
    </citation>
    <scope>NUCLEOTIDE SEQUENCE [LARGE SCALE GENOMIC DNA]</scope>
    <source>
        <strain evidence="5">DSM 18603</strain>
    </source>
</reference>
<gene>
    <name evidence="5" type="ORF">Mucpa_6013</name>
</gene>
<dbReference type="PANTHER" id="PTHR43280">
    <property type="entry name" value="ARAC-FAMILY TRANSCRIPTIONAL REGULATOR"/>
    <property type="match status" value="1"/>
</dbReference>
<protein>
    <submittedName>
        <fullName evidence="5">Transcriptional regulator, AraC family</fullName>
    </submittedName>
</protein>
<accession>H1YB39</accession>
<evidence type="ECO:0000313" key="6">
    <source>
        <dbReference type="Proteomes" id="UP000002774"/>
    </source>
</evidence>
<dbReference type="EMBL" id="CM001403">
    <property type="protein sequence ID" value="EHQ30072.1"/>
    <property type="molecule type" value="Genomic_DNA"/>
</dbReference>
<dbReference type="SUPFAM" id="SSF46689">
    <property type="entry name" value="Homeodomain-like"/>
    <property type="match status" value="1"/>
</dbReference>